<comment type="caution">
    <text evidence="5">The sequence shown here is derived from an EMBL/GenBank/DDBJ whole genome shotgun (WGS) entry which is preliminary data.</text>
</comment>
<dbReference type="RefSeq" id="WP_209660816.1">
    <property type="nucleotide sequence ID" value="NZ_JAGGLI010000015.1"/>
</dbReference>
<dbReference type="EMBL" id="JAGGLI010000015">
    <property type="protein sequence ID" value="MBP2027754.1"/>
    <property type="molecule type" value="Genomic_DNA"/>
</dbReference>
<evidence type="ECO:0000313" key="6">
    <source>
        <dbReference type="Proteomes" id="UP001314903"/>
    </source>
</evidence>
<evidence type="ECO:0000256" key="2">
    <source>
        <dbReference type="ARBA" id="ARBA00022448"/>
    </source>
</evidence>
<name>A0ABS4KM94_9FIRM</name>
<comment type="function">
    <text evidence="4">Produces ATP from ADP in the presence of a proton gradient across the membrane.</text>
</comment>
<dbReference type="InterPro" id="IPR002699">
    <property type="entry name" value="V_ATPase_D"/>
</dbReference>
<comment type="similarity">
    <text evidence="1 4">Belongs to the V-ATPase D subunit family.</text>
</comment>
<sequence>MQDLTPTRANLIKSKEALEFSRKGYYLLDKKRTVLIKEMMKLTEQAKEIQSKIGEYFKKGYNALQVVNMTIGIENVQEIAMSIPIDEDVDILHRSVMGLEVPMTDYEEKGKSPSYSFYRTNPAMDIAVEDFNKIKYLVYELAEIENSVYKIAMEIKKTVKRTNALDKIMIPKYEEDVKRIQEVLEEKEREDFFRLKKVKNKF</sequence>
<dbReference type="Gene3D" id="1.10.287.3240">
    <property type="match status" value="1"/>
</dbReference>
<keyword evidence="2 4" id="KW-0813">Transport</keyword>
<reference evidence="5 6" key="1">
    <citation type="submission" date="2021-03" db="EMBL/GenBank/DDBJ databases">
        <title>Genomic Encyclopedia of Type Strains, Phase IV (KMG-IV): sequencing the most valuable type-strain genomes for metagenomic binning, comparative biology and taxonomic classification.</title>
        <authorList>
            <person name="Goeker M."/>
        </authorList>
    </citation>
    <scope>NUCLEOTIDE SEQUENCE [LARGE SCALE GENOMIC DNA]</scope>
    <source>
        <strain evidence="5 6">DSM 27512</strain>
    </source>
</reference>
<dbReference type="Proteomes" id="UP001314903">
    <property type="component" value="Unassembled WGS sequence"/>
</dbReference>
<accession>A0ABS4KM94</accession>
<dbReference type="PANTHER" id="PTHR11671">
    <property type="entry name" value="V-TYPE ATP SYNTHASE SUBUNIT D"/>
    <property type="match status" value="1"/>
</dbReference>
<dbReference type="Pfam" id="PF01813">
    <property type="entry name" value="ATP-synt_D"/>
    <property type="match status" value="1"/>
</dbReference>
<keyword evidence="6" id="KW-1185">Reference proteome</keyword>
<evidence type="ECO:0000313" key="5">
    <source>
        <dbReference type="EMBL" id="MBP2027754.1"/>
    </source>
</evidence>
<evidence type="ECO:0000256" key="3">
    <source>
        <dbReference type="ARBA" id="ARBA00023065"/>
    </source>
</evidence>
<keyword evidence="4" id="KW-0066">ATP synthesis</keyword>
<gene>
    <name evidence="4" type="primary">atpD</name>
    <name evidence="5" type="ORF">J2Z35_001552</name>
</gene>
<organism evidence="5 6">
    <name type="scientific">Acetoanaerobium pronyense</name>
    <dbReference type="NCBI Taxonomy" id="1482736"/>
    <lineage>
        <taxon>Bacteria</taxon>
        <taxon>Bacillati</taxon>
        <taxon>Bacillota</taxon>
        <taxon>Clostridia</taxon>
        <taxon>Peptostreptococcales</taxon>
        <taxon>Filifactoraceae</taxon>
        <taxon>Acetoanaerobium</taxon>
    </lineage>
</organism>
<evidence type="ECO:0000256" key="4">
    <source>
        <dbReference type="HAMAP-Rule" id="MF_00271"/>
    </source>
</evidence>
<keyword evidence="3 4" id="KW-0406">Ion transport</keyword>
<protein>
    <recommendedName>
        <fullName evidence="4">V-type ATP synthase subunit D</fullName>
    </recommendedName>
    <alternativeName>
        <fullName evidence="4">V-ATPase subunit D</fullName>
    </alternativeName>
</protein>
<evidence type="ECO:0000256" key="1">
    <source>
        <dbReference type="ARBA" id="ARBA00005850"/>
    </source>
</evidence>
<keyword evidence="4" id="KW-0375">Hydrogen ion transport</keyword>
<dbReference type="NCBIfam" id="TIGR00309">
    <property type="entry name" value="V_ATPase_subD"/>
    <property type="match status" value="1"/>
</dbReference>
<dbReference type="HAMAP" id="MF_00271">
    <property type="entry name" value="ATP_synth_D_arch"/>
    <property type="match status" value="1"/>
</dbReference>
<proteinExistence type="inferred from homology"/>